<dbReference type="InterPro" id="IPR008927">
    <property type="entry name" value="6-PGluconate_DH-like_C_sf"/>
</dbReference>
<dbReference type="Gene3D" id="1.10.1040.10">
    <property type="entry name" value="N-(1-d-carboxylethyl)-l-norvaline Dehydrogenase, domain 2"/>
    <property type="match status" value="1"/>
</dbReference>
<reference evidence="3 4" key="1">
    <citation type="journal article" date="2019" name="Nat. Ecol. Evol.">
        <title>Megaphylogeny resolves global patterns of mushroom evolution.</title>
        <authorList>
            <person name="Varga T."/>
            <person name="Krizsan K."/>
            <person name="Foldi C."/>
            <person name="Dima B."/>
            <person name="Sanchez-Garcia M."/>
            <person name="Sanchez-Ramirez S."/>
            <person name="Szollosi G.J."/>
            <person name="Szarkandi J.G."/>
            <person name="Papp V."/>
            <person name="Albert L."/>
            <person name="Andreopoulos W."/>
            <person name="Angelini C."/>
            <person name="Antonin V."/>
            <person name="Barry K.W."/>
            <person name="Bougher N.L."/>
            <person name="Buchanan P."/>
            <person name="Buyck B."/>
            <person name="Bense V."/>
            <person name="Catcheside P."/>
            <person name="Chovatia M."/>
            <person name="Cooper J."/>
            <person name="Damon W."/>
            <person name="Desjardin D."/>
            <person name="Finy P."/>
            <person name="Geml J."/>
            <person name="Haridas S."/>
            <person name="Hughes K."/>
            <person name="Justo A."/>
            <person name="Karasinski D."/>
            <person name="Kautmanova I."/>
            <person name="Kiss B."/>
            <person name="Kocsube S."/>
            <person name="Kotiranta H."/>
            <person name="LaButti K.M."/>
            <person name="Lechner B.E."/>
            <person name="Liimatainen K."/>
            <person name="Lipzen A."/>
            <person name="Lukacs Z."/>
            <person name="Mihaltcheva S."/>
            <person name="Morgado L.N."/>
            <person name="Niskanen T."/>
            <person name="Noordeloos M.E."/>
            <person name="Ohm R.A."/>
            <person name="Ortiz-Santana B."/>
            <person name="Ovrebo C."/>
            <person name="Racz N."/>
            <person name="Riley R."/>
            <person name="Savchenko A."/>
            <person name="Shiryaev A."/>
            <person name="Soop K."/>
            <person name="Spirin V."/>
            <person name="Szebenyi C."/>
            <person name="Tomsovsky M."/>
            <person name="Tulloss R.E."/>
            <person name="Uehling J."/>
            <person name="Grigoriev I.V."/>
            <person name="Vagvolgyi C."/>
            <person name="Papp T."/>
            <person name="Martin F.M."/>
            <person name="Miettinen O."/>
            <person name="Hibbett D.S."/>
            <person name="Nagy L.G."/>
        </authorList>
    </citation>
    <scope>NUCLEOTIDE SEQUENCE [LARGE SCALE GENOMIC DNA]</scope>
    <source>
        <strain evidence="3 4">CBS 166.37</strain>
    </source>
</reference>
<evidence type="ECO:0000259" key="2">
    <source>
        <dbReference type="Pfam" id="PF08546"/>
    </source>
</evidence>
<proteinExistence type="predicted"/>
<dbReference type="PANTHER" id="PTHR21708">
    <property type="entry name" value="PROBABLE 2-DEHYDROPANTOATE 2-REDUCTASE"/>
    <property type="match status" value="1"/>
</dbReference>
<evidence type="ECO:0000313" key="4">
    <source>
        <dbReference type="Proteomes" id="UP000308652"/>
    </source>
</evidence>
<dbReference type="Pfam" id="PF08546">
    <property type="entry name" value="ApbA_C"/>
    <property type="match status" value="1"/>
</dbReference>
<evidence type="ECO:0000313" key="3">
    <source>
        <dbReference type="EMBL" id="TFK31810.1"/>
    </source>
</evidence>
<dbReference type="OrthoDB" id="3609at2759"/>
<organism evidence="3 4">
    <name type="scientific">Crucibulum laeve</name>
    <dbReference type="NCBI Taxonomy" id="68775"/>
    <lineage>
        <taxon>Eukaryota</taxon>
        <taxon>Fungi</taxon>
        <taxon>Dikarya</taxon>
        <taxon>Basidiomycota</taxon>
        <taxon>Agaricomycotina</taxon>
        <taxon>Agaricomycetes</taxon>
        <taxon>Agaricomycetidae</taxon>
        <taxon>Agaricales</taxon>
        <taxon>Agaricineae</taxon>
        <taxon>Nidulariaceae</taxon>
        <taxon>Crucibulum</taxon>
    </lineage>
</organism>
<dbReference type="PANTHER" id="PTHR21708:SF43">
    <property type="entry name" value="KETOPANTOATE REDUCTASE C-TERMINAL DOMAIN-CONTAINING PROTEIN"/>
    <property type="match status" value="1"/>
</dbReference>
<protein>
    <submittedName>
        <fullName evidence="3">Ketopantoate reductase PanE/ApbA-domain-containing protein</fullName>
    </submittedName>
</protein>
<dbReference type="Proteomes" id="UP000308652">
    <property type="component" value="Unassembled WGS sequence"/>
</dbReference>
<dbReference type="InterPro" id="IPR013752">
    <property type="entry name" value="KPA_reductase"/>
</dbReference>
<dbReference type="Gene3D" id="3.40.50.720">
    <property type="entry name" value="NAD(P)-binding Rossmann-like Domain"/>
    <property type="match status" value="1"/>
</dbReference>
<name>A0A5C3LGB7_9AGAR</name>
<evidence type="ECO:0000259" key="1">
    <source>
        <dbReference type="Pfam" id="PF02558"/>
    </source>
</evidence>
<dbReference type="AlphaFoldDB" id="A0A5C3LGB7"/>
<accession>A0A5C3LGB7</accession>
<feature type="domain" description="Ketopantoate reductase C-terminal" evidence="2">
    <location>
        <begin position="260"/>
        <end position="362"/>
    </location>
</feature>
<dbReference type="Pfam" id="PF02558">
    <property type="entry name" value="ApbA"/>
    <property type="match status" value="1"/>
</dbReference>
<dbReference type="GO" id="GO:0005737">
    <property type="term" value="C:cytoplasm"/>
    <property type="evidence" value="ECO:0007669"/>
    <property type="project" value="TreeGrafter"/>
</dbReference>
<dbReference type="InterPro" id="IPR013328">
    <property type="entry name" value="6PGD_dom2"/>
</dbReference>
<dbReference type="InterPro" id="IPR013332">
    <property type="entry name" value="KPR_N"/>
</dbReference>
<dbReference type="InterPro" id="IPR051402">
    <property type="entry name" value="KPR-Related"/>
</dbReference>
<dbReference type="SUPFAM" id="SSF48179">
    <property type="entry name" value="6-phosphogluconate dehydrogenase C-terminal domain-like"/>
    <property type="match status" value="1"/>
</dbReference>
<dbReference type="STRING" id="68775.A0A5C3LGB7"/>
<keyword evidence="4" id="KW-1185">Reference proteome</keyword>
<gene>
    <name evidence="3" type="ORF">BDQ12DRAFT_693530</name>
</gene>
<dbReference type="EMBL" id="ML213706">
    <property type="protein sequence ID" value="TFK31810.1"/>
    <property type="molecule type" value="Genomic_DNA"/>
</dbReference>
<feature type="domain" description="Ketopantoate reductase N-terminal" evidence="1">
    <location>
        <begin position="9"/>
        <end position="173"/>
    </location>
</feature>
<sequence length="376" mass="41218">MASGQKKDVLLVGFGAVGAIYSLILKRSGFAHVTAVARSNYDIVNAHGLQFRSGKYGTINGWKPDRLFKSVADAADRQYSYVVLTTKAIPEVATTPTILAPLLSPPYSDRYNQPTYILLQNGLNVERDLYNTLKNLKKGPPSIVSTSLYIGTNLVQPNVVEHSNFDRLSLGVYRHGDFTTTTNTNEEAALLDDIGGILKAGGSTITIVPEIQRMKFSKNFWNVAFSSITTLSGYPLPSIFRKPPKDSSVPYAPYVSPTTAELINTYTIPNIRAILIELLTLGHAMGFPDSLDGLPSSVVDTVLNNTRGLHETPESTHIPSMLLDTQKGQPIEVEVIIGEVVRLAKEFKVDIPRVEMLYAVLLVVQNQILRKCEAGK</sequence>